<dbReference type="Gene3D" id="1.20.1640.10">
    <property type="entry name" value="Multidrug efflux transporter AcrB transmembrane domain"/>
    <property type="match status" value="2"/>
</dbReference>
<dbReference type="Proteomes" id="UP001560045">
    <property type="component" value="Unassembled WGS sequence"/>
</dbReference>
<dbReference type="Pfam" id="PF03176">
    <property type="entry name" value="MMPL"/>
    <property type="match status" value="2"/>
</dbReference>
<feature type="transmembrane region" description="Helical" evidence="7">
    <location>
        <begin position="520"/>
        <end position="539"/>
    </location>
</feature>
<comment type="subcellular location">
    <subcellularLocation>
        <location evidence="1">Cell membrane</location>
        <topology evidence="1">Multi-pass membrane protein</topology>
    </subcellularLocation>
</comment>
<keyword evidence="10" id="KW-1185">Reference proteome</keyword>
<dbReference type="InterPro" id="IPR000731">
    <property type="entry name" value="SSD"/>
</dbReference>
<feature type="transmembrane region" description="Helical" evidence="7">
    <location>
        <begin position="583"/>
        <end position="601"/>
    </location>
</feature>
<dbReference type="PANTHER" id="PTHR33406:SF11">
    <property type="entry name" value="MEMBRANE PROTEIN SCO6666-RELATED"/>
    <property type="match status" value="1"/>
</dbReference>
<comment type="similarity">
    <text evidence="2">Belongs to the resistance-nodulation-cell division (RND) (TC 2.A.6) family. MmpL subfamily.</text>
</comment>
<evidence type="ECO:0000256" key="1">
    <source>
        <dbReference type="ARBA" id="ARBA00004651"/>
    </source>
</evidence>
<dbReference type="RefSeq" id="WP_369202019.1">
    <property type="nucleotide sequence ID" value="NZ_JBFNXQ010000001.1"/>
</dbReference>
<feature type="transmembrane region" description="Helical" evidence="7">
    <location>
        <begin position="180"/>
        <end position="197"/>
    </location>
</feature>
<keyword evidence="6 7" id="KW-0472">Membrane</keyword>
<evidence type="ECO:0000256" key="3">
    <source>
        <dbReference type="ARBA" id="ARBA00022475"/>
    </source>
</evidence>
<evidence type="ECO:0000256" key="2">
    <source>
        <dbReference type="ARBA" id="ARBA00010157"/>
    </source>
</evidence>
<evidence type="ECO:0000256" key="7">
    <source>
        <dbReference type="SAM" id="Phobius"/>
    </source>
</evidence>
<evidence type="ECO:0000256" key="5">
    <source>
        <dbReference type="ARBA" id="ARBA00022989"/>
    </source>
</evidence>
<organism evidence="9 10">
    <name type="scientific">Geodermatophilus maliterrae</name>
    <dbReference type="NCBI Taxonomy" id="3162531"/>
    <lineage>
        <taxon>Bacteria</taxon>
        <taxon>Bacillati</taxon>
        <taxon>Actinomycetota</taxon>
        <taxon>Actinomycetes</taxon>
        <taxon>Geodermatophilales</taxon>
        <taxon>Geodermatophilaceae</taxon>
        <taxon>Geodermatophilus</taxon>
    </lineage>
</organism>
<keyword evidence="3" id="KW-1003">Cell membrane</keyword>
<dbReference type="EMBL" id="JBFNXQ010000001">
    <property type="protein sequence ID" value="MEX5716792.1"/>
    <property type="molecule type" value="Genomic_DNA"/>
</dbReference>
<gene>
    <name evidence="9" type="ORF">ABQ292_00240</name>
</gene>
<dbReference type="InterPro" id="IPR004869">
    <property type="entry name" value="MMPL_dom"/>
</dbReference>
<dbReference type="PANTHER" id="PTHR33406">
    <property type="entry name" value="MEMBRANE PROTEIN MJ1562-RELATED"/>
    <property type="match status" value="1"/>
</dbReference>
<feature type="transmembrane region" description="Helical" evidence="7">
    <location>
        <begin position="204"/>
        <end position="224"/>
    </location>
</feature>
<feature type="domain" description="SSD" evidence="8">
    <location>
        <begin position="182"/>
        <end position="329"/>
    </location>
</feature>
<evidence type="ECO:0000256" key="4">
    <source>
        <dbReference type="ARBA" id="ARBA00022692"/>
    </source>
</evidence>
<accession>A0ABV3X8B6</accession>
<keyword evidence="5 7" id="KW-1133">Transmembrane helix</keyword>
<feature type="transmembrane region" description="Helical" evidence="7">
    <location>
        <begin position="267"/>
        <end position="300"/>
    </location>
</feature>
<feature type="transmembrane region" description="Helical" evidence="7">
    <location>
        <begin position="306"/>
        <end position="330"/>
    </location>
</feature>
<evidence type="ECO:0000256" key="6">
    <source>
        <dbReference type="ARBA" id="ARBA00023136"/>
    </source>
</evidence>
<name>A0ABV3X8B6_9ACTN</name>
<protein>
    <submittedName>
        <fullName evidence="9">MMPL family transporter</fullName>
    </submittedName>
</protein>
<evidence type="ECO:0000259" key="8">
    <source>
        <dbReference type="PROSITE" id="PS50156"/>
    </source>
</evidence>
<sequence length="730" mass="74099">MAVLLSRLGAFSHRHRVSVVLVWLVVLVGGGAGAVTLAGETSNSFSIPGQESTTALERIGEEFGVGGGASARVVLVAPDGQTLTTPENAAAVTGVVGELTQLPGVASATTPLDPAAPAVNADQTTGYSTVTYDAAPGEVTPEQQDALLAAVDDARATGLTVEVGGEAVQEPPHVGGPAEAIGVVVALVVLAVTYGTLAMAGLNLLTALVGVGIGVLGITIATGFTDLSSTTPTLAAMLGLAVGIDYALFIVTRFGQELRRGADVGTAVAVATGTAGSAVVTAGLTVVIALVGLSVVGIPFLTQMGVAAAATIVVAVLIALTLVPAVLGFLRHRALPRRQRPAGVHHLRHGAHVAARRGFLTGWVDTVTRHRVVTLLLAVVALGTIAVPFFSMQTTLVQTPPTDSTQARAQELLADGFGEGFNGPITVLFEGAGAAQAAAGVSGAVTGLDDVALVTPPVPNPDGTAALLTVIPQSGPTDPATEQLVADLRDLLAGTDGVQASVTGQTAVSVDVARSLDEALPVYLALVVGLALVLLVLVFRSLLVPLVGVLGFVLTIGASLGATVAVFQWGWLADVVNLDATGPLISLTPILVIGILFGLAMDYQIFLVSRMHEAHAHGAAPLEAIRTGFRQAAPVVVAAALIMFSVFAGFVPAGEATIKSIAFALAAGILVDAFVVRMVLVPAALALLGGRAWWLPRWLRWLPVLDVEGAALERPDAHEDPTDLVGAAQR</sequence>
<feature type="transmembrane region" description="Helical" evidence="7">
    <location>
        <begin position="372"/>
        <end position="391"/>
    </location>
</feature>
<keyword evidence="4 7" id="KW-0812">Transmembrane</keyword>
<reference evidence="9 10" key="1">
    <citation type="submission" date="2024-06" db="EMBL/GenBank/DDBJ databases">
        <title>Draft genome sequence of Geodermatophilus badlandi, a novel member of the Geodermatophilaceae isolated from badland sedimentary rocks in the Red desert, Wyoming, USA.</title>
        <authorList>
            <person name="Ben Tekaya S."/>
            <person name="Nouioui I."/>
            <person name="Flores G.M."/>
            <person name="Shaal M.N."/>
            <person name="Bredoire F."/>
            <person name="Basile F."/>
            <person name="Van Diepen L."/>
            <person name="Ward N.L."/>
        </authorList>
    </citation>
    <scope>NUCLEOTIDE SEQUENCE [LARGE SCALE GENOMIC DNA]</scope>
    <source>
        <strain evidence="9 10">WL48A</strain>
    </source>
</reference>
<feature type="transmembrane region" description="Helical" evidence="7">
    <location>
        <begin position="663"/>
        <end position="688"/>
    </location>
</feature>
<feature type="transmembrane region" description="Helical" evidence="7">
    <location>
        <begin position="546"/>
        <end position="571"/>
    </location>
</feature>
<evidence type="ECO:0000313" key="10">
    <source>
        <dbReference type="Proteomes" id="UP001560045"/>
    </source>
</evidence>
<feature type="transmembrane region" description="Helical" evidence="7">
    <location>
        <begin position="632"/>
        <end position="651"/>
    </location>
</feature>
<dbReference type="SUPFAM" id="SSF82866">
    <property type="entry name" value="Multidrug efflux transporter AcrB transmembrane domain"/>
    <property type="match status" value="2"/>
</dbReference>
<comment type="caution">
    <text evidence="9">The sequence shown here is derived from an EMBL/GenBank/DDBJ whole genome shotgun (WGS) entry which is preliminary data.</text>
</comment>
<evidence type="ECO:0000313" key="9">
    <source>
        <dbReference type="EMBL" id="MEX5716792.1"/>
    </source>
</evidence>
<dbReference type="PROSITE" id="PS50156">
    <property type="entry name" value="SSD"/>
    <property type="match status" value="1"/>
</dbReference>
<proteinExistence type="inferred from homology"/>
<dbReference type="InterPro" id="IPR050545">
    <property type="entry name" value="Mycobact_MmpL"/>
</dbReference>
<feature type="transmembrane region" description="Helical" evidence="7">
    <location>
        <begin position="236"/>
        <end position="255"/>
    </location>
</feature>